<name>A0A5N5EAI0_RHOER</name>
<reference evidence="1 2" key="1">
    <citation type="journal article" date="2017" name="Poromechanics V (2013)">
        <title>Genomic Characterization of the Arsenic-Tolerant Actinobacterium, &lt;i&gt;Rhodococcus erythropolis&lt;/i&gt; S43.</title>
        <authorList>
            <person name="Retamal-Morales G."/>
            <person name="Mehnert M."/>
            <person name="Schwabe R."/>
            <person name="Tischler D."/>
            <person name="Schloemann M."/>
            <person name="Levican G.J."/>
        </authorList>
    </citation>
    <scope>NUCLEOTIDE SEQUENCE [LARGE SCALE GENOMIC DNA]</scope>
    <source>
        <strain evidence="1 2">S43</strain>
    </source>
</reference>
<sequence length="196" mass="21649">MSVSSEKGKSLEEHIAKTLRKKLGARVQRDKRSGAGSHQKMDLTDWHMDTPFDIEAKNHKTIAIKDWMRQAKAGASLNRIPTVVFNADDDVLACIPFDDLVNLAVQIRDLTAEIDDLRSPIPASRLTYLGDQNDNGSKELVVEPNPSNALSELTKRIAISGVATCRNGHIVSPGSNRCLDKHCAFSSTYKKPKVKK</sequence>
<dbReference type="Proteomes" id="UP000325576">
    <property type="component" value="Unassembled WGS sequence"/>
</dbReference>
<dbReference type="Pfam" id="PF24608">
    <property type="entry name" value="PDDEXK_15"/>
    <property type="match status" value="1"/>
</dbReference>
<dbReference type="AlphaFoldDB" id="A0A5N5EAI0"/>
<evidence type="ECO:0000313" key="1">
    <source>
        <dbReference type="EMBL" id="KAB2587247.1"/>
    </source>
</evidence>
<organism evidence="1 2">
    <name type="scientific">Rhodococcus erythropolis</name>
    <name type="common">Arthrobacter picolinophilus</name>
    <dbReference type="NCBI Taxonomy" id="1833"/>
    <lineage>
        <taxon>Bacteria</taxon>
        <taxon>Bacillati</taxon>
        <taxon>Actinomycetota</taxon>
        <taxon>Actinomycetes</taxon>
        <taxon>Mycobacteriales</taxon>
        <taxon>Nocardiaceae</taxon>
        <taxon>Rhodococcus</taxon>
        <taxon>Rhodococcus erythropolis group</taxon>
    </lineage>
</organism>
<dbReference type="InterPro" id="IPR056931">
    <property type="entry name" value="D14-like"/>
</dbReference>
<evidence type="ECO:0000313" key="2">
    <source>
        <dbReference type="Proteomes" id="UP000325576"/>
    </source>
</evidence>
<comment type="caution">
    <text evidence="1">The sequence shown here is derived from an EMBL/GenBank/DDBJ whole genome shotgun (WGS) entry which is preliminary data.</text>
</comment>
<gene>
    <name evidence="1" type="ORF">BS297_00785</name>
</gene>
<proteinExistence type="predicted"/>
<protein>
    <submittedName>
        <fullName evidence="1">Uncharacterized protein</fullName>
    </submittedName>
</protein>
<dbReference type="EMBL" id="MRBO01000021">
    <property type="protein sequence ID" value="KAB2587247.1"/>
    <property type="molecule type" value="Genomic_DNA"/>
</dbReference>
<accession>A0A5N5EAI0</accession>